<protein>
    <recommendedName>
        <fullName evidence="14">Protein kinase domain-containing protein</fullName>
    </recommendedName>
</protein>
<feature type="compositionally biased region" description="Low complexity" evidence="8">
    <location>
        <begin position="261"/>
        <end position="276"/>
    </location>
</feature>
<dbReference type="InterPro" id="IPR011009">
    <property type="entry name" value="Kinase-like_dom_sf"/>
</dbReference>
<dbReference type="PROSITE" id="PS00107">
    <property type="entry name" value="PROTEIN_KINASE_ATP"/>
    <property type="match status" value="1"/>
</dbReference>
<dbReference type="PROSITE" id="PS00108">
    <property type="entry name" value="PROTEIN_KINASE_ST"/>
    <property type="match status" value="1"/>
</dbReference>
<gene>
    <name evidence="12" type="primary">ABSGL_00159.1 scaffold 349</name>
</gene>
<dbReference type="PRINTS" id="PR00888">
    <property type="entry name" value="SM22CALPONIN"/>
</dbReference>
<evidence type="ECO:0000256" key="5">
    <source>
        <dbReference type="ARBA" id="ARBA00022833"/>
    </source>
</evidence>
<feature type="region of interest" description="Disordered" evidence="8">
    <location>
        <begin position="1"/>
        <end position="23"/>
    </location>
</feature>
<keyword evidence="13" id="KW-1185">Reference proteome</keyword>
<dbReference type="AlphaFoldDB" id="A0A168KKW0"/>
<dbReference type="Gene3D" id="1.10.418.10">
    <property type="entry name" value="Calponin-like domain"/>
    <property type="match status" value="1"/>
</dbReference>
<reference evidence="12" key="1">
    <citation type="submission" date="2016-04" db="EMBL/GenBank/DDBJ databases">
        <authorList>
            <person name="Evans L.H."/>
            <person name="Alamgir A."/>
            <person name="Owens N."/>
            <person name="Weber N.D."/>
            <person name="Virtaneva K."/>
            <person name="Barbian K."/>
            <person name="Babar A."/>
            <person name="Rosenke K."/>
        </authorList>
    </citation>
    <scope>NUCLEOTIDE SEQUENCE [LARGE SCALE GENOMIC DNA]</scope>
    <source>
        <strain evidence="12">CBS 101.48</strain>
    </source>
</reference>
<feature type="compositionally biased region" description="Low complexity" evidence="8">
    <location>
        <begin position="712"/>
        <end position="727"/>
    </location>
</feature>
<dbReference type="Gene3D" id="3.30.60.20">
    <property type="match status" value="1"/>
</dbReference>
<feature type="domain" description="Phorbol-ester/DAG-type" evidence="11">
    <location>
        <begin position="580"/>
        <end position="626"/>
    </location>
</feature>
<dbReference type="GO" id="GO:0005524">
    <property type="term" value="F:ATP binding"/>
    <property type="evidence" value="ECO:0007669"/>
    <property type="project" value="UniProtKB-UniRule"/>
</dbReference>
<dbReference type="SUPFAM" id="SSF57889">
    <property type="entry name" value="Cysteine-rich domain"/>
    <property type="match status" value="1"/>
</dbReference>
<dbReference type="SUPFAM" id="SSF47576">
    <property type="entry name" value="Calponin-homology domain, CH-domain"/>
    <property type="match status" value="1"/>
</dbReference>
<keyword evidence="2" id="KW-0479">Metal-binding</keyword>
<dbReference type="PROSITE" id="PS00479">
    <property type="entry name" value="ZF_DAG_PE_1"/>
    <property type="match status" value="1"/>
</dbReference>
<dbReference type="InParanoid" id="A0A168KKW0"/>
<evidence type="ECO:0000313" key="12">
    <source>
        <dbReference type="EMBL" id="SAL94867.1"/>
    </source>
</evidence>
<dbReference type="GO" id="GO:0004672">
    <property type="term" value="F:protein kinase activity"/>
    <property type="evidence" value="ECO:0007669"/>
    <property type="project" value="InterPro"/>
</dbReference>
<dbReference type="PANTHER" id="PTHR48016">
    <property type="entry name" value="MAP KINASE KINASE KINASE SSK2-RELATED-RELATED"/>
    <property type="match status" value="1"/>
</dbReference>
<evidence type="ECO:0000313" key="13">
    <source>
        <dbReference type="Proteomes" id="UP000078561"/>
    </source>
</evidence>
<dbReference type="InterPro" id="IPR001715">
    <property type="entry name" value="CH_dom"/>
</dbReference>
<dbReference type="STRING" id="4829.A0A168KKW0"/>
<keyword evidence="5" id="KW-0862">Zinc</keyword>
<dbReference type="SMART" id="SM00033">
    <property type="entry name" value="CH"/>
    <property type="match status" value="1"/>
</dbReference>
<dbReference type="InterPro" id="IPR003096">
    <property type="entry name" value="SM22_calponin"/>
</dbReference>
<dbReference type="Gene3D" id="3.30.200.20">
    <property type="entry name" value="Phosphorylase Kinase, domain 1"/>
    <property type="match status" value="1"/>
</dbReference>
<feature type="region of interest" description="Disordered" evidence="8">
    <location>
        <begin position="512"/>
        <end position="559"/>
    </location>
</feature>
<dbReference type="InterPro" id="IPR000719">
    <property type="entry name" value="Prot_kinase_dom"/>
</dbReference>
<feature type="compositionally biased region" description="Low complexity" evidence="8">
    <location>
        <begin position="225"/>
        <end position="253"/>
    </location>
</feature>
<evidence type="ECO:0000256" key="3">
    <source>
        <dbReference type="ARBA" id="ARBA00022741"/>
    </source>
</evidence>
<organism evidence="12">
    <name type="scientific">Absidia glauca</name>
    <name type="common">Pin mould</name>
    <dbReference type="NCBI Taxonomy" id="4829"/>
    <lineage>
        <taxon>Eukaryota</taxon>
        <taxon>Fungi</taxon>
        <taxon>Fungi incertae sedis</taxon>
        <taxon>Mucoromycota</taxon>
        <taxon>Mucoromycotina</taxon>
        <taxon>Mucoromycetes</taxon>
        <taxon>Mucorales</taxon>
        <taxon>Cunninghamellaceae</taxon>
        <taxon>Absidia</taxon>
    </lineage>
</organism>
<evidence type="ECO:0000259" key="10">
    <source>
        <dbReference type="PROSITE" id="PS50021"/>
    </source>
</evidence>
<evidence type="ECO:0000256" key="2">
    <source>
        <dbReference type="ARBA" id="ARBA00022723"/>
    </source>
</evidence>
<feature type="region of interest" description="Disordered" evidence="8">
    <location>
        <begin position="701"/>
        <end position="733"/>
    </location>
</feature>
<dbReference type="SMART" id="SM00220">
    <property type="entry name" value="S_TKc"/>
    <property type="match status" value="1"/>
</dbReference>
<evidence type="ECO:0000256" key="8">
    <source>
        <dbReference type="SAM" id="MobiDB-lite"/>
    </source>
</evidence>
<feature type="domain" description="Protein kinase" evidence="9">
    <location>
        <begin position="326"/>
        <end position="503"/>
    </location>
</feature>
<dbReference type="SUPFAM" id="SSF56112">
    <property type="entry name" value="Protein kinase-like (PK-like)"/>
    <property type="match status" value="1"/>
</dbReference>
<feature type="compositionally biased region" description="Basic and acidic residues" evidence="8">
    <location>
        <begin position="146"/>
        <end position="158"/>
    </location>
</feature>
<dbReference type="Gene3D" id="1.10.510.10">
    <property type="entry name" value="Transferase(Phosphotransferase) domain 1"/>
    <property type="match status" value="2"/>
</dbReference>
<dbReference type="GO" id="GO:0046872">
    <property type="term" value="F:metal ion binding"/>
    <property type="evidence" value="ECO:0007669"/>
    <property type="project" value="UniProtKB-KW"/>
</dbReference>
<feature type="binding site" evidence="7">
    <location>
        <position position="355"/>
    </location>
    <ligand>
        <name>ATP</name>
        <dbReference type="ChEBI" id="CHEBI:30616"/>
    </ligand>
</feature>
<evidence type="ECO:0000256" key="4">
    <source>
        <dbReference type="ARBA" id="ARBA00022777"/>
    </source>
</evidence>
<dbReference type="InterPro" id="IPR017441">
    <property type="entry name" value="Protein_kinase_ATP_BS"/>
</dbReference>
<dbReference type="CDD" id="cd00014">
    <property type="entry name" value="CH_SF"/>
    <property type="match status" value="1"/>
</dbReference>
<keyword evidence="6 7" id="KW-0067">ATP-binding</keyword>
<dbReference type="InterPro" id="IPR036872">
    <property type="entry name" value="CH_dom_sf"/>
</dbReference>
<dbReference type="GO" id="GO:0000165">
    <property type="term" value="P:MAPK cascade"/>
    <property type="evidence" value="ECO:0007669"/>
    <property type="project" value="UniProtKB-ARBA"/>
</dbReference>
<dbReference type="Pfam" id="PF00069">
    <property type="entry name" value="Pkinase"/>
    <property type="match status" value="1"/>
</dbReference>
<dbReference type="OrthoDB" id="8693905at2759"/>
<dbReference type="CDD" id="cd00029">
    <property type="entry name" value="C1"/>
    <property type="match status" value="1"/>
</dbReference>
<dbReference type="PROSITE" id="PS50021">
    <property type="entry name" value="CH"/>
    <property type="match status" value="1"/>
</dbReference>
<keyword evidence="1" id="KW-0808">Transferase</keyword>
<feature type="compositionally biased region" description="Low complexity" evidence="8">
    <location>
        <begin position="1"/>
        <end position="15"/>
    </location>
</feature>
<dbReference type="EMBL" id="LT550042">
    <property type="protein sequence ID" value="SAL94867.1"/>
    <property type="molecule type" value="Genomic_DNA"/>
</dbReference>
<feature type="compositionally biased region" description="Polar residues" evidence="8">
    <location>
        <begin position="293"/>
        <end position="306"/>
    </location>
</feature>
<dbReference type="InterPro" id="IPR050538">
    <property type="entry name" value="MAP_kinase_kinase_kinase"/>
</dbReference>
<proteinExistence type="predicted"/>
<evidence type="ECO:0000256" key="7">
    <source>
        <dbReference type="PROSITE-ProRule" id="PRU10141"/>
    </source>
</evidence>
<feature type="domain" description="Calponin-homology (CH)" evidence="10">
    <location>
        <begin position="40"/>
        <end position="145"/>
    </location>
</feature>
<dbReference type="InterPro" id="IPR002219">
    <property type="entry name" value="PKC_DAG/PE"/>
</dbReference>
<keyword evidence="4" id="KW-0418">Kinase</keyword>
<evidence type="ECO:0008006" key="14">
    <source>
        <dbReference type="Google" id="ProtNLM"/>
    </source>
</evidence>
<dbReference type="PANTHER" id="PTHR48016:SF56">
    <property type="entry name" value="MAPKK KINASE"/>
    <property type="match status" value="1"/>
</dbReference>
<evidence type="ECO:0000256" key="1">
    <source>
        <dbReference type="ARBA" id="ARBA00022679"/>
    </source>
</evidence>
<name>A0A168KKW0_ABSGL</name>
<dbReference type="InterPro" id="IPR046349">
    <property type="entry name" value="C1-like_sf"/>
</dbReference>
<keyword evidence="3 7" id="KW-0547">Nucleotide-binding</keyword>
<dbReference type="Pfam" id="PF00307">
    <property type="entry name" value="CH"/>
    <property type="match status" value="1"/>
</dbReference>
<dbReference type="InterPro" id="IPR008271">
    <property type="entry name" value="Ser/Thr_kinase_AS"/>
</dbReference>
<dbReference type="PROSITE" id="PS50081">
    <property type="entry name" value="ZF_DAG_PE_2"/>
    <property type="match status" value="1"/>
</dbReference>
<accession>A0A168KKW0</accession>
<evidence type="ECO:0000259" key="11">
    <source>
        <dbReference type="PROSITE" id="PS50081"/>
    </source>
</evidence>
<feature type="compositionally biased region" description="Basic and acidic residues" evidence="8">
    <location>
        <begin position="207"/>
        <end position="221"/>
    </location>
</feature>
<dbReference type="PROSITE" id="PS50011">
    <property type="entry name" value="PROTEIN_KINASE_DOM"/>
    <property type="match status" value="1"/>
</dbReference>
<sequence length="733" mass="80968">MSSSSTSIALVSSTTNNKPSRSKTIGELDLYDHQRQEQYLQNEKSVIAFLNQILGLNLQVGGLDDALKDGVLLCRLINKIRPGTIKHVGQKDLTFVKMDNITSFLQGAKQIGLTDTQLFETSDLFEGKDLLAVMNTVMVLQHRYQQQKDDHQPLESRSSRNSVPPAPKKDNTPRKPAFLNEASATKTLLGPDSKDPPMVTRPPKSPLRPDRNSSLTEDRPEWTTSEFSSVSRSTSSCSSLSSLSSLASSLQPSDDGVTKKQAPTPQAVPAAVTPPQSISATPPQTLPRRRNSHSITKPGSLGHSSARGTQEKLFLKIKDGASSTHYQLGNCIGKGQFGSVFKAMDLGTGEIVAIKRIKFDDGELEKEITSFGAFPEKLVCSFCVKILNGLDYLHSNDVVHCDLKAANILTTKTGDVKLTDFGVSLNLKIKPADAESISGTPNWRKPPYPNMVAMSAMFRIVEDDYPPLPSNISDEMKSFLLCCFQKNPDDRPTAAQLKNHLWLRKNRKQMKRNKTYSQNLATHHQRHDTTSSAGSKRNSSGSTQSRPASYTDRRSTRTLSVGKESAPLFPMFNQPEDYITHRFIQTSFGQMVECKVCKDIITSHATFCQVCGLICHDPCKKLAFSCPPKVENQQPSYDWVFSAKIYNRPSRPLSAHPHAENIKRYSETLGLTPQEQQALCDNPALLSHTLALEKTDHAAVDKCRSSRAQRPSSYTNPSSSSHNSNSSKECVIN</sequence>
<feature type="region of interest" description="Disordered" evidence="8">
    <location>
        <begin position="144"/>
        <end position="306"/>
    </location>
</feature>
<feature type="compositionally biased region" description="Low complexity" evidence="8">
    <location>
        <begin position="530"/>
        <end position="543"/>
    </location>
</feature>
<evidence type="ECO:0000259" key="9">
    <source>
        <dbReference type="PROSITE" id="PS50011"/>
    </source>
</evidence>
<dbReference type="Proteomes" id="UP000078561">
    <property type="component" value="Unassembled WGS sequence"/>
</dbReference>
<evidence type="ECO:0000256" key="6">
    <source>
        <dbReference type="ARBA" id="ARBA00022840"/>
    </source>
</evidence>